<proteinExistence type="inferred from homology"/>
<name>A0ABP8EN85_9MICO</name>
<evidence type="ECO:0000256" key="4">
    <source>
        <dbReference type="ARBA" id="ARBA00022884"/>
    </source>
</evidence>
<evidence type="ECO:0000313" key="9">
    <source>
        <dbReference type="Proteomes" id="UP001501586"/>
    </source>
</evidence>
<keyword evidence="9" id="KW-1185">Reference proteome</keyword>
<comment type="caution">
    <text evidence="8">The sequence shown here is derived from an EMBL/GenBank/DDBJ whole genome shotgun (WGS) entry which is preliminary data.</text>
</comment>
<evidence type="ECO:0000313" key="8">
    <source>
        <dbReference type="EMBL" id="GAA4285430.1"/>
    </source>
</evidence>
<dbReference type="Gene3D" id="1.10.940.10">
    <property type="entry name" value="NusB-like"/>
    <property type="match status" value="1"/>
</dbReference>
<evidence type="ECO:0000256" key="6">
    <source>
        <dbReference type="SAM" id="MobiDB-lite"/>
    </source>
</evidence>
<feature type="compositionally biased region" description="Basic and acidic residues" evidence="6">
    <location>
        <begin position="1"/>
        <end position="10"/>
    </location>
</feature>
<keyword evidence="1 5" id="KW-0489">Methyltransferase</keyword>
<dbReference type="RefSeq" id="WP_236863269.1">
    <property type="nucleotide sequence ID" value="NZ_BAABAZ010000012.1"/>
</dbReference>
<dbReference type="PANTHER" id="PTHR22807">
    <property type="entry name" value="NOP2 YEAST -RELATED NOL1/NOP2/FMU SUN DOMAIN-CONTAINING"/>
    <property type="match status" value="1"/>
</dbReference>
<sequence length="573" mass="60646">MADDRSDDRHHGRSHGGGRGRQHGQDSQRHDSRGGRGETPGRHLQQGGRHPQHRDRDSQPRGRDSGRRAPRANLPRTLAWEVLRDVEVNDAYANLLLPSKLARTHLNGLDAGLATELTYGTLRGIGFYDAVIDAAAQRPAAEIDPPVLAALRMGAHQLLSMRVADHAAVSETVGVIKAHHEQRVGGFVNAVLRRISERSRDEWVELVVGDADEARRLEITTSHPGWIIRALRQALVAHGRSAEELPQLLDADNTPAAVCLSVLPGLADREAVAADWGTPTPLSPLGVHLDHGSPLEVPEVRAGTARVQDEGSQLVALALTAVEAPAGAWLDMCAGPGGKTAVLGARARQTGDRVIAADVSDHRADLVEDSTRQLADVVEVFTADGREFGHQHAEQFSRVLVDAPCSGLGALRRRPEARWRRRPSDVNELGPVQRELLASAIAAVMPGGVVAYTTCSPHHAETLLVVEDALRAAGIGVELLDAAAVLAEIAGREAEHFASAEVAGGRCAQLWPDVHGTDGMFLALLRKKPTDDADPAQHAGASQHAGAGEGTDTGEAAGPGQDAGAGEDVGSAS</sequence>
<evidence type="ECO:0000256" key="1">
    <source>
        <dbReference type="ARBA" id="ARBA00022603"/>
    </source>
</evidence>
<dbReference type="Pfam" id="PF01189">
    <property type="entry name" value="Methyltr_RsmB-F"/>
    <property type="match status" value="1"/>
</dbReference>
<feature type="compositionally biased region" description="Low complexity" evidence="6">
    <location>
        <begin position="536"/>
        <end position="546"/>
    </location>
</feature>
<feature type="active site" description="Nucleophile" evidence="5">
    <location>
        <position position="455"/>
    </location>
</feature>
<dbReference type="PRINTS" id="PR02008">
    <property type="entry name" value="RCMTFAMILY"/>
</dbReference>
<protein>
    <submittedName>
        <fullName evidence="8">Transcription antitermination factor NusB</fullName>
    </submittedName>
</protein>
<feature type="compositionally biased region" description="Basic and acidic residues" evidence="6">
    <location>
        <begin position="54"/>
        <end position="67"/>
    </location>
</feature>
<dbReference type="Proteomes" id="UP001501586">
    <property type="component" value="Unassembled WGS sequence"/>
</dbReference>
<dbReference type="CDD" id="cd02440">
    <property type="entry name" value="AdoMet_MTases"/>
    <property type="match status" value="1"/>
</dbReference>
<comment type="similarity">
    <text evidence="5">Belongs to the class I-like SAM-binding methyltransferase superfamily. RsmB/NOP family.</text>
</comment>
<dbReference type="PROSITE" id="PS51686">
    <property type="entry name" value="SAM_MT_RSMB_NOP"/>
    <property type="match status" value="1"/>
</dbReference>
<feature type="compositionally biased region" description="Basic residues" evidence="6">
    <location>
        <begin position="11"/>
        <end position="22"/>
    </location>
</feature>
<dbReference type="InterPro" id="IPR049560">
    <property type="entry name" value="MeTrfase_RsmB-F_NOP2_cat"/>
</dbReference>
<evidence type="ECO:0000256" key="5">
    <source>
        <dbReference type="PROSITE-ProRule" id="PRU01023"/>
    </source>
</evidence>
<keyword evidence="2 5" id="KW-0808">Transferase</keyword>
<feature type="domain" description="SAM-dependent MTase RsmB/NOP-type" evidence="7">
    <location>
        <begin position="234"/>
        <end position="528"/>
    </location>
</feature>
<dbReference type="Gene3D" id="3.40.50.150">
    <property type="entry name" value="Vaccinia Virus protein VP39"/>
    <property type="match status" value="1"/>
</dbReference>
<feature type="binding site" evidence="5">
    <location>
        <position position="402"/>
    </location>
    <ligand>
        <name>S-adenosyl-L-methionine</name>
        <dbReference type="ChEBI" id="CHEBI:59789"/>
    </ligand>
</feature>
<accession>A0ABP8EN85</accession>
<dbReference type="InterPro" id="IPR029063">
    <property type="entry name" value="SAM-dependent_MTases_sf"/>
</dbReference>
<dbReference type="InterPro" id="IPR001678">
    <property type="entry name" value="MeTrfase_RsmB-F_NOP2_dom"/>
</dbReference>
<dbReference type="SUPFAM" id="SSF53335">
    <property type="entry name" value="S-adenosyl-L-methionine-dependent methyltransferases"/>
    <property type="match status" value="1"/>
</dbReference>
<feature type="region of interest" description="Disordered" evidence="6">
    <location>
        <begin position="1"/>
        <end position="72"/>
    </location>
</feature>
<feature type="binding site" evidence="5">
    <location>
        <position position="384"/>
    </location>
    <ligand>
        <name>S-adenosyl-L-methionine</name>
        <dbReference type="ChEBI" id="CHEBI:59789"/>
    </ligand>
</feature>
<evidence type="ECO:0000256" key="2">
    <source>
        <dbReference type="ARBA" id="ARBA00022679"/>
    </source>
</evidence>
<dbReference type="Pfam" id="PF01029">
    <property type="entry name" value="NusB"/>
    <property type="match status" value="1"/>
</dbReference>
<dbReference type="EMBL" id="BAABAZ010000012">
    <property type="protein sequence ID" value="GAA4285430.1"/>
    <property type="molecule type" value="Genomic_DNA"/>
</dbReference>
<dbReference type="InterPro" id="IPR023267">
    <property type="entry name" value="RCMT"/>
</dbReference>
<feature type="region of interest" description="Disordered" evidence="6">
    <location>
        <begin position="531"/>
        <end position="573"/>
    </location>
</feature>
<evidence type="ECO:0000256" key="3">
    <source>
        <dbReference type="ARBA" id="ARBA00022691"/>
    </source>
</evidence>
<organism evidence="8 9">
    <name type="scientific">Brevibacterium daeguense</name>
    <dbReference type="NCBI Taxonomy" id="909936"/>
    <lineage>
        <taxon>Bacteria</taxon>
        <taxon>Bacillati</taxon>
        <taxon>Actinomycetota</taxon>
        <taxon>Actinomycetes</taxon>
        <taxon>Micrococcales</taxon>
        <taxon>Brevibacteriaceae</taxon>
        <taxon>Brevibacterium</taxon>
    </lineage>
</organism>
<dbReference type="InterPro" id="IPR006027">
    <property type="entry name" value="NusB_RsmB_TIM44"/>
</dbReference>
<feature type="compositionally biased region" description="Basic and acidic residues" evidence="6">
    <location>
        <begin position="23"/>
        <end position="41"/>
    </location>
</feature>
<gene>
    <name evidence="8" type="ORF">GCM10022261_29610</name>
</gene>
<feature type="binding site" evidence="5">
    <location>
        <position position="358"/>
    </location>
    <ligand>
        <name>S-adenosyl-L-methionine</name>
        <dbReference type="ChEBI" id="CHEBI:59789"/>
    </ligand>
</feature>
<reference evidence="9" key="1">
    <citation type="journal article" date="2019" name="Int. J. Syst. Evol. Microbiol.">
        <title>The Global Catalogue of Microorganisms (GCM) 10K type strain sequencing project: providing services to taxonomists for standard genome sequencing and annotation.</title>
        <authorList>
            <consortium name="The Broad Institute Genomics Platform"/>
            <consortium name="The Broad Institute Genome Sequencing Center for Infectious Disease"/>
            <person name="Wu L."/>
            <person name="Ma J."/>
        </authorList>
    </citation>
    <scope>NUCLEOTIDE SEQUENCE [LARGE SCALE GENOMIC DNA]</scope>
    <source>
        <strain evidence="9">JCM 17458</strain>
    </source>
</reference>
<dbReference type="SUPFAM" id="SSF48013">
    <property type="entry name" value="NusB-like"/>
    <property type="match status" value="1"/>
</dbReference>
<dbReference type="InterPro" id="IPR035926">
    <property type="entry name" value="NusB-like_sf"/>
</dbReference>
<dbReference type="PANTHER" id="PTHR22807:SF53">
    <property type="entry name" value="RIBOSOMAL RNA SMALL SUBUNIT METHYLTRANSFERASE B-RELATED"/>
    <property type="match status" value="1"/>
</dbReference>
<evidence type="ECO:0000259" key="7">
    <source>
        <dbReference type="PROSITE" id="PS51686"/>
    </source>
</evidence>
<keyword evidence="4 5" id="KW-0694">RNA-binding</keyword>
<feature type="binding site" evidence="5">
    <location>
        <begin position="333"/>
        <end position="339"/>
    </location>
    <ligand>
        <name>S-adenosyl-L-methionine</name>
        <dbReference type="ChEBI" id="CHEBI:59789"/>
    </ligand>
</feature>
<keyword evidence="3 5" id="KW-0949">S-adenosyl-L-methionine</keyword>